<name>A0ABQ4YAI8_9ASTR</name>
<dbReference type="InterPro" id="IPR043502">
    <property type="entry name" value="DNA/RNA_pol_sf"/>
</dbReference>
<dbReference type="EMBL" id="BQNB010010208">
    <property type="protein sequence ID" value="GJS74137.1"/>
    <property type="molecule type" value="Genomic_DNA"/>
</dbReference>
<dbReference type="InterPro" id="IPR043128">
    <property type="entry name" value="Rev_trsase/Diguanyl_cyclase"/>
</dbReference>
<dbReference type="SUPFAM" id="SSF56672">
    <property type="entry name" value="DNA/RNA polymerases"/>
    <property type="match status" value="1"/>
</dbReference>
<reference evidence="1" key="2">
    <citation type="submission" date="2022-01" db="EMBL/GenBank/DDBJ databases">
        <authorList>
            <person name="Yamashiro T."/>
            <person name="Shiraishi A."/>
            <person name="Satake H."/>
            <person name="Nakayama K."/>
        </authorList>
    </citation>
    <scope>NUCLEOTIDE SEQUENCE</scope>
</reference>
<organism evidence="1 2">
    <name type="scientific">Tanacetum coccineum</name>
    <dbReference type="NCBI Taxonomy" id="301880"/>
    <lineage>
        <taxon>Eukaryota</taxon>
        <taxon>Viridiplantae</taxon>
        <taxon>Streptophyta</taxon>
        <taxon>Embryophyta</taxon>
        <taxon>Tracheophyta</taxon>
        <taxon>Spermatophyta</taxon>
        <taxon>Magnoliopsida</taxon>
        <taxon>eudicotyledons</taxon>
        <taxon>Gunneridae</taxon>
        <taxon>Pentapetalae</taxon>
        <taxon>asterids</taxon>
        <taxon>campanulids</taxon>
        <taxon>Asterales</taxon>
        <taxon>Asteraceae</taxon>
        <taxon>Asteroideae</taxon>
        <taxon>Anthemideae</taxon>
        <taxon>Anthemidinae</taxon>
        <taxon>Tanacetum</taxon>
    </lineage>
</organism>
<dbReference type="CDD" id="cd01647">
    <property type="entry name" value="RT_LTR"/>
    <property type="match status" value="1"/>
</dbReference>
<dbReference type="Pfam" id="PF08284">
    <property type="entry name" value="RVP_2"/>
    <property type="match status" value="1"/>
</dbReference>
<evidence type="ECO:0008006" key="3">
    <source>
        <dbReference type="Google" id="ProtNLM"/>
    </source>
</evidence>
<proteinExistence type="predicted"/>
<dbReference type="Proteomes" id="UP001151760">
    <property type="component" value="Unassembled WGS sequence"/>
</dbReference>
<comment type="caution">
    <text evidence="1">The sequence shown here is derived from an EMBL/GenBank/DDBJ whole genome shotgun (WGS) entry which is preliminary data.</text>
</comment>
<keyword evidence="2" id="KW-1185">Reference proteome</keyword>
<dbReference type="Gene3D" id="3.30.70.270">
    <property type="match status" value="2"/>
</dbReference>
<dbReference type="PANTHER" id="PTHR24559">
    <property type="entry name" value="TRANSPOSON TY3-I GAG-POL POLYPROTEIN"/>
    <property type="match status" value="1"/>
</dbReference>
<reference evidence="1" key="1">
    <citation type="journal article" date="2022" name="Int. J. Mol. Sci.">
        <title>Draft Genome of Tanacetum Coccineum: Genomic Comparison of Closely Related Tanacetum-Family Plants.</title>
        <authorList>
            <person name="Yamashiro T."/>
            <person name="Shiraishi A."/>
            <person name="Nakayama K."/>
            <person name="Satake H."/>
        </authorList>
    </citation>
    <scope>NUCLEOTIDE SEQUENCE</scope>
</reference>
<protein>
    <recommendedName>
        <fullName evidence="3">Reverse transcriptase domain-containing protein</fullName>
    </recommendedName>
</protein>
<evidence type="ECO:0000313" key="1">
    <source>
        <dbReference type="EMBL" id="GJS74137.1"/>
    </source>
</evidence>
<evidence type="ECO:0000313" key="2">
    <source>
        <dbReference type="Proteomes" id="UP001151760"/>
    </source>
</evidence>
<sequence length="535" mass="61831">MVPTEKKKVEAYIRGLSDNIQGEVTSSSLTTLSRAIRMAHKLMEQKRKSKRIERLRRRIESGKVFNLKVMVVEIETINAIKGITIKEDQPQSVIVVESITSETSRQNVISMEKSNIKTVTIGEKEWQPVHTLNQFKLVLNVETGITFETNAQNEKTRRKGMLRVMPTRSKISDKAQTKFVNPVFSCLTIRYASVMFESGRTANDEKIASTNTVLRGCVLNLVDHLFDIDLMPIELGSFDVIVEMDWLVKCDAVIVCGKKELHVPYKNKTLVVKSDRGASRLRVISCIKARKYIERGCKLFLAQVTGKESTERHIEDVSVIRDFPKVFPNDLPRLPPHRQVEFKIDLVPGETPVSRAPYHYRELNKLTIKNRYPLSRIDDLFDQLQGSSVYYKIDLRSRYHQLRIQEEDIPITAFQTRYGHYEFQIKEEHEEHLKIILHLLKEEKLYAKFSKCDFWLDSVQFLGHVIDSKANVVADALSWKEREPLRVRALVMTIHTNLPERILNAQTEAMKKENVEAENLGRLIKLKFEIRSNGI</sequence>
<accession>A0ABQ4YAI8</accession>
<gene>
    <name evidence="1" type="ORF">Tco_0706978</name>
</gene>
<dbReference type="Gene3D" id="3.10.10.10">
    <property type="entry name" value="HIV Type 1 Reverse Transcriptase, subunit A, domain 1"/>
    <property type="match status" value="1"/>
</dbReference>
<dbReference type="PANTHER" id="PTHR24559:SF427">
    <property type="entry name" value="RNA-DIRECTED DNA POLYMERASE"/>
    <property type="match status" value="1"/>
</dbReference>
<dbReference type="InterPro" id="IPR053134">
    <property type="entry name" value="RNA-dir_DNA_polymerase"/>
</dbReference>